<keyword evidence="1" id="KW-0175">Coiled coil</keyword>
<dbReference type="PATRIC" id="fig|1622118.3.peg.572"/>
<sequence>MKKLTNIIGFILLISVLGCKNYEPDTMNLGAMKMEDDEQTIINNIETESETQIDKKLIKNGDVEFESENLTETRENILKAIEKFKGYSSSDNEYKNSYEISNTINIRVPSENFDKLLNEITFGVDRFDRKEINVKDVTSKFLDIEARLKTKKELENRYLEILKKANKVSEILEVEKQIGELRSEIESIEGRLKYLNNQVLFSTLNVRIYQTISKQTEFGKKFKNGFKNGWNNLILFFVFLVNIWPFILIIFGVLILIRVWRKKKRKEK</sequence>
<dbReference type="AlphaFoldDB" id="A0A0X8G574"/>
<dbReference type="PROSITE" id="PS51257">
    <property type="entry name" value="PROKAR_LIPOPROTEIN"/>
    <property type="match status" value="1"/>
</dbReference>
<keyword evidence="2" id="KW-0472">Membrane</keyword>
<proteinExistence type="predicted"/>
<dbReference type="EMBL" id="CP013355">
    <property type="protein sequence ID" value="AMC10234.1"/>
    <property type="molecule type" value="Genomic_DNA"/>
</dbReference>
<dbReference type="RefSeq" id="WP_068206078.1">
    <property type="nucleotide sequence ID" value="NZ_CP013355.1"/>
</dbReference>
<dbReference type="KEGG" id="lut:Lupro_02745"/>
<evidence type="ECO:0000256" key="1">
    <source>
        <dbReference type="SAM" id="Coils"/>
    </source>
</evidence>
<organism evidence="4 5">
    <name type="scientific">Lutibacter profundi</name>
    <dbReference type="NCBI Taxonomy" id="1622118"/>
    <lineage>
        <taxon>Bacteria</taxon>
        <taxon>Pseudomonadati</taxon>
        <taxon>Bacteroidota</taxon>
        <taxon>Flavobacteriia</taxon>
        <taxon>Flavobacteriales</taxon>
        <taxon>Flavobacteriaceae</taxon>
        <taxon>Lutibacter</taxon>
    </lineage>
</organism>
<evidence type="ECO:0000313" key="5">
    <source>
        <dbReference type="Proteomes" id="UP000059672"/>
    </source>
</evidence>
<feature type="coiled-coil region" evidence="1">
    <location>
        <begin position="171"/>
        <end position="198"/>
    </location>
</feature>
<keyword evidence="5" id="KW-1185">Reference proteome</keyword>
<feature type="transmembrane region" description="Helical" evidence="2">
    <location>
        <begin position="233"/>
        <end position="260"/>
    </location>
</feature>
<reference evidence="4 5" key="2">
    <citation type="journal article" date="2016" name="Int. J. Syst. Evol. Microbiol.">
        <title>Lutibacter profundi sp. nov., isolated from a deep-sea hydrothermal system on the Arctic Mid-Ocean Ridge and emended description of the genus Lutibacter.</title>
        <authorList>
            <person name="Le Moine Bauer S."/>
            <person name="Roalkvam I."/>
            <person name="Steen I.H."/>
            <person name="Dahle H."/>
        </authorList>
    </citation>
    <scope>NUCLEOTIDE SEQUENCE [LARGE SCALE GENOMIC DNA]</scope>
    <source>
        <strain evidence="4 5">LP1</strain>
    </source>
</reference>
<dbReference type="InterPro" id="IPR025645">
    <property type="entry name" value="DUF4349"/>
</dbReference>
<keyword evidence="2" id="KW-1133">Transmembrane helix</keyword>
<protein>
    <recommendedName>
        <fullName evidence="3">DUF4349 domain-containing protein</fullName>
    </recommendedName>
</protein>
<accession>A0A0X8G574</accession>
<evidence type="ECO:0000256" key="2">
    <source>
        <dbReference type="SAM" id="Phobius"/>
    </source>
</evidence>
<evidence type="ECO:0000259" key="3">
    <source>
        <dbReference type="Pfam" id="PF14257"/>
    </source>
</evidence>
<dbReference type="OrthoDB" id="5381491at2"/>
<dbReference type="STRING" id="1622118.Lupro_02745"/>
<name>A0A0X8G574_9FLAO</name>
<dbReference type="Proteomes" id="UP000059672">
    <property type="component" value="Chromosome"/>
</dbReference>
<feature type="domain" description="DUF4349" evidence="3">
    <location>
        <begin position="56"/>
        <end position="257"/>
    </location>
</feature>
<evidence type="ECO:0000313" key="4">
    <source>
        <dbReference type="EMBL" id="AMC10234.1"/>
    </source>
</evidence>
<gene>
    <name evidence="4" type="ORF">Lupro_02745</name>
</gene>
<reference evidence="5" key="1">
    <citation type="submission" date="2015-12" db="EMBL/GenBank/DDBJ databases">
        <title>Complete genome sequence of Lutibacter profundus strain LP1.</title>
        <authorList>
            <person name="Wissuwa J."/>
            <person name="Le Moine Bauer S."/>
            <person name="Stokke R."/>
            <person name="Dahle H."/>
            <person name="Steen I.H."/>
        </authorList>
    </citation>
    <scope>NUCLEOTIDE SEQUENCE [LARGE SCALE GENOMIC DNA]</scope>
    <source>
        <strain evidence="5">LP1</strain>
    </source>
</reference>
<dbReference type="Pfam" id="PF14257">
    <property type="entry name" value="DUF4349"/>
    <property type="match status" value="1"/>
</dbReference>
<keyword evidence="2" id="KW-0812">Transmembrane</keyword>